<comment type="caution">
    <text evidence="2">The sequence shown here is derived from an EMBL/GenBank/DDBJ whole genome shotgun (WGS) entry which is preliminary data.</text>
</comment>
<evidence type="ECO:0000313" key="3">
    <source>
        <dbReference type="Proteomes" id="UP000289738"/>
    </source>
</evidence>
<keyword evidence="1" id="KW-0812">Transmembrane</keyword>
<keyword evidence="1" id="KW-0472">Membrane</keyword>
<keyword evidence="1" id="KW-1133">Transmembrane helix</keyword>
<dbReference type="Proteomes" id="UP000289738">
    <property type="component" value="Chromosome A05"/>
</dbReference>
<dbReference type="EMBL" id="SDMP01000005">
    <property type="protein sequence ID" value="RYR59469.1"/>
    <property type="molecule type" value="Genomic_DNA"/>
</dbReference>
<evidence type="ECO:0000313" key="2">
    <source>
        <dbReference type="EMBL" id="RYR59469.1"/>
    </source>
</evidence>
<organism evidence="2 3">
    <name type="scientific">Arachis hypogaea</name>
    <name type="common">Peanut</name>
    <dbReference type="NCBI Taxonomy" id="3818"/>
    <lineage>
        <taxon>Eukaryota</taxon>
        <taxon>Viridiplantae</taxon>
        <taxon>Streptophyta</taxon>
        <taxon>Embryophyta</taxon>
        <taxon>Tracheophyta</taxon>
        <taxon>Spermatophyta</taxon>
        <taxon>Magnoliopsida</taxon>
        <taxon>eudicotyledons</taxon>
        <taxon>Gunneridae</taxon>
        <taxon>Pentapetalae</taxon>
        <taxon>rosids</taxon>
        <taxon>fabids</taxon>
        <taxon>Fabales</taxon>
        <taxon>Fabaceae</taxon>
        <taxon>Papilionoideae</taxon>
        <taxon>50 kb inversion clade</taxon>
        <taxon>dalbergioids sensu lato</taxon>
        <taxon>Dalbergieae</taxon>
        <taxon>Pterocarpus clade</taxon>
        <taxon>Arachis</taxon>
    </lineage>
</organism>
<feature type="transmembrane region" description="Helical" evidence="1">
    <location>
        <begin position="74"/>
        <end position="92"/>
    </location>
</feature>
<protein>
    <submittedName>
        <fullName evidence="2">Uncharacterized protein</fullName>
    </submittedName>
</protein>
<sequence>MCNKISSRGSISARVYSQEVQGSSNTIQRKCELHHKINAFHPRFYDIKWHRNTYSNAKEAQTHQEQTRRISTGVENLIGAVIIVVGFYGVMWEKATEEKCMIIDEERLQSTCQNAPLLHDKHVTI</sequence>
<dbReference type="AlphaFoldDB" id="A0A445D8D8"/>
<name>A0A445D8D8_ARAHY</name>
<evidence type="ECO:0000256" key="1">
    <source>
        <dbReference type="SAM" id="Phobius"/>
    </source>
</evidence>
<gene>
    <name evidence="2" type="ORF">Ahy_A05g025360</name>
</gene>
<keyword evidence="3" id="KW-1185">Reference proteome</keyword>
<reference evidence="2 3" key="1">
    <citation type="submission" date="2019-01" db="EMBL/GenBank/DDBJ databases">
        <title>Sequencing of cultivated peanut Arachis hypogaea provides insights into genome evolution and oil improvement.</title>
        <authorList>
            <person name="Chen X."/>
        </authorList>
    </citation>
    <scope>NUCLEOTIDE SEQUENCE [LARGE SCALE GENOMIC DNA]</scope>
    <source>
        <strain evidence="3">cv. Fuhuasheng</strain>
        <tissue evidence="2">Leaves</tissue>
    </source>
</reference>
<proteinExistence type="predicted"/>
<accession>A0A445D8D8</accession>